<dbReference type="InterPro" id="IPR007292">
    <property type="entry name" value="Nuclear_fusion_Kar5"/>
</dbReference>
<keyword evidence="13" id="KW-0175">Coiled coil</keyword>
<reference evidence="15 16" key="1">
    <citation type="submission" date="2024-07" db="EMBL/GenBank/DDBJ databases">
        <title>Section-level genome sequencing and comparative genomics of Aspergillus sections Usti and Cavernicolus.</title>
        <authorList>
            <consortium name="Lawrence Berkeley National Laboratory"/>
            <person name="Nybo J.L."/>
            <person name="Vesth T.C."/>
            <person name="Theobald S."/>
            <person name="Frisvad J.C."/>
            <person name="Larsen T.O."/>
            <person name="Kjaerboelling I."/>
            <person name="Rothschild-Mancinelli K."/>
            <person name="Lyhne E.K."/>
            <person name="Kogle M.E."/>
            <person name="Barry K."/>
            <person name="Clum A."/>
            <person name="Na H."/>
            <person name="Ledsgaard L."/>
            <person name="Lin J."/>
            <person name="Lipzen A."/>
            <person name="Kuo A."/>
            <person name="Riley R."/>
            <person name="Mondo S."/>
            <person name="Labutti K."/>
            <person name="Haridas S."/>
            <person name="Pangalinan J."/>
            <person name="Salamov A.A."/>
            <person name="Simmons B.A."/>
            <person name="Magnuson J.K."/>
            <person name="Chen J."/>
            <person name="Drula E."/>
            <person name="Henrissat B."/>
            <person name="Wiebenga A."/>
            <person name="Lubbers R.J."/>
            <person name="Gomes A.C."/>
            <person name="Makela M.R."/>
            <person name="Stajich J."/>
            <person name="Grigoriev I.V."/>
            <person name="Mortensen U.H."/>
            <person name="De Vries R.P."/>
            <person name="Baker S.E."/>
            <person name="Andersen M.R."/>
        </authorList>
    </citation>
    <scope>NUCLEOTIDE SEQUENCE [LARGE SCALE GENOMIC DNA]</scope>
    <source>
        <strain evidence="15 16">CBS 588.65</strain>
    </source>
</reference>
<evidence type="ECO:0000313" key="16">
    <source>
        <dbReference type="Proteomes" id="UP001610334"/>
    </source>
</evidence>
<evidence type="ECO:0000256" key="7">
    <source>
        <dbReference type="ARBA" id="ARBA00022729"/>
    </source>
</evidence>
<dbReference type="Proteomes" id="UP001610334">
    <property type="component" value="Unassembled WGS sequence"/>
</dbReference>
<comment type="function">
    <text evidence="1">Required for nuclear membrane fusion during karyogamy.</text>
</comment>
<keyword evidence="10 14" id="KW-0472">Membrane</keyword>
<sequence>MAAEESARFRAFAEATERLTNGILHDMESSKSSFRSTLESVSHGLESRFNSFLKAFTSSLGNLQTEVMGLKADIQRSSTEVNNLRQALQAVQSESLRRSDQIAFTQKQNAAINSELALSLQLQLQSVSENEIAKLGESVGGFGASLESLSASIGEMIEQGESVSERLREFESSLGALSQQVDCLQTQTKISNAFIERGTSAAANLVMAIEEGSEKYQELFGLFGWIFGPYSTWVMWLLSGLIALWLLRELKFFASFFRRPSPTSPTLMPLNPTSGCNESSPTYFDLVA</sequence>
<keyword evidence="8" id="KW-0256">Endoplasmic reticulum</keyword>
<dbReference type="PANTHER" id="PTHR28012:SF1">
    <property type="entry name" value="NUCLEAR FUSION PROTEIN KAR5"/>
    <property type="match status" value="1"/>
</dbReference>
<evidence type="ECO:0000313" key="15">
    <source>
        <dbReference type="EMBL" id="KAL2811494.1"/>
    </source>
</evidence>
<accession>A0ABR4H7R2</accession>
<keyword evidence="11" id="KW-0325">Glycoprotein</keyword>
<gene>
    <name evidence="15" type="ORF">BJX63DRAFT_433343</name>
</gene>
<evidence type="ECO:0000256" key="13">
    <source>
        <dbReference type="SAM" id="Coils"/>
    </source>
</evidence>
<evidence type="ECO:0000256" key="6">
    <source>
        <dbReference type="ARBA" id="ARBA00022692"/>
    </source>
</evidence>
<evidence type="ECO:0000256" key="4">
    <source>
        <dbReference type="ARBA" id="ARBA00010473"/>
    </source>
</evidence>
<keyword evidence="7" id="KW-0732">Signal</keyword>
<dbReference type="Gene3D" id="1.10.287.1490">
    <property type="match status" value="1"/>
</dbReference>
<comment type="caution">
    <text evidence="15">The sequence shown here is derived from an EMBL/GenBank/DDBJ whole genome shotgun (WGS) entry which is preliminary data.</text>
</comment>
<keyword evidence="6 14" id="KW-0812">Transmembrane</keyword>
<comment type="similarity">
    <text evidence="4">Belongs to the KAR5 family.</text>
</comment>
<dbReference type="EMBL" id="JBFXLT010000057">
    <property type="protein sequence ID" value="KAL2811494.1"/>
    <property type="molecule type" value="Genomic_DNA"/>
</dbReference>
<evidence type="ECO:0000256" key="1">
    <source>
        <dbReference type="ARBA" id="ARBA00003389"/>
    </source>
</evidence>
<proteinExistence type="inferred from homology"/>
<evidence type="ECO:0000256" key="14">
    <source>
        <dbReference type="SAM" id="Phobius"/>
    </source>
</evidence>
<comment type="subcellular location">
    <subcellularLocation>
        <location evidence="3">Endoplasmic reticulum membrane</location>
    </subcellularLocation>
    <subcellularLocation>
        <location evidence="2">Nucleus membrane</location>
    </subcellularLocation>
</comment>
<evidence type="ECO:0000256" key="11">
    <source>
        <dbReference type="ARBA" id="ARBA00023180"/>
    </source>
</evidence>
<evidence type="ECO:0000256" key="10">
    <source>
        <dbReference type="ARBA" id="ARBA00023136"/>
    </source>
</evidence>
<dbReference type="PANTHER" id="PTHR28012">
    <property type="entry name" value="NUCLEAR FUSION PROTEIN KAR5"/>
    <property type="match status" value="1"/>
</dbReference>
<evidence type="ECO:0000256" key="9">
    <source>
        <dbReference type="ARBA" id="ARBA00022989"/>
    </source>
</evidence>
<keyword evidence="16" id="KW-1185">Reference proteome</keyword>
<evidence type="ECO:0000256" key="12">
    <source>
        <dbReference type="ARBA" id="ARBA00023242"/>
    </source>
</evidence>
<evidence type="ECO:0000256" key="8">
    <source>
        <dbReference type="ARBA" id="ARBA00022824"/>
    </source>
</evidence>
<keyword evidence="12" id="KW-0539">Nucleus</keyword>
<keyword evidence="5" id="KW-0415">Karyogamy</keyword>
<name>A0ABR4H7R2_9EURO</name>
<evidence type="ECO:0000256" key="2">
    <source>
        <dbReference type="ARBA" id="ARBA00004126"/>
    </source>
</evidence>
<organism evidence="15 16">
    <name type="scientific">Aspergillus granulosus</name>
    <dbReference type="NCBI Taxonomy" id="176169"/>
    <lineage>
        <taxon>Eukaryota</taxon>
        <taxon>Fungi</taxon>
        <taxon>Dikarya</taxon>
        <taxon>Ascomycota</taxon>
        <taxon>Pezizomycotina</taxon>
        <taxon>Eurotiomycetes</taxon>
        <taxon>Eurotiomycetidae</taxon>
        <taxon>Eurotiales</taxon>
        <taxon>Aspergillaceae</taxon>
        <taxon>Aspergillus</taxon>
        <taxon>Aspergillus subgen. Nidulantes</taxon>
    </lineage>
</organism>
<protein>
    <submittedName>
        <fullName evidence="15">Uncharacterized protein</fullName>
    </submittedName>
</protein>
<evidence type="ECO:0000256" key="3">
    <source>
        <dbReference type="ARBA" id="ARBA00004586"/>
    </source>
</evidence>
<feature type="coiled-coil region" evidence="13">
    <location>
        <begin position="67"/>
        <end position="94"/>
    </location>
</feature>
<evidence type="ECO:0000256" key="5">
    <source>
        <dbReference type="ARBA" id="ARBA00022459"/>
    </source>
</evidence>
<keyword evidence="9 14" id="KW-1133">Transmembrane helix</keyword>
<feature type="transmembrane region" description="Helical" evidence="14">
    <location>
        <begin position="222"/>
        <end position="247"/>
    </location>
</feature>